<evidence type="ECO:0000256" key="2">
    <source>
        <dbReference type="ARBA" id="ARBA00022692"/>
    </source>
</evidence>
<evidence type="ECO:0000256" key="4">
    <source>
        <dbReference type="ARBA" id="ARBA00023136"/>
    </source>
</evidence>
<evidence type="ECO:0000256" key="6">
    <source>
        <dbReference type="SAM" id="Phobius"/>
    </source>
</evidence>
<dbReference type="GO" id="GO:0022857">
    <property type="term" value="F:transmembrane transporter activity"/>
    <property type="evidence" value="ECO:0007669"/>
    <property type="project" value="InterPro"/>
</dbReference>
<feature type="region of interest" description="Disordered" evidence="5">
    <location>
        <begin position="1"/>
        <end position="22"/>
    </location>
</feature>
<proteinExistence type="predicted"/>
<dbReference type="SUPFAM" id="SSF103473">
    <property type="entry name" value="MFS general substrate transporter"/>
    <property type="match status" value="1"/>
</dbReference>
<evidence type="ECO:0000256" key="3">
    <source>
        <dbReference type="ARBA" id="ARBA00022989"/>
    </source>
</evidence>
<dbReference type="InterPro" id="IPR051617">
    <property type="entry name" value="UNC-93-like_regulator"/>
</dbReference>
<reference evidence="7 8" key="1">
    <citation type="journal article" date="2019" name="Nat. Ecol. Evol.">
        <title>Megaphylogeny resolves global patterns of mushroom evolution.</title>
        <authorList>
            <person name="Varga T."/>
            <person name="Krizsan K."/>
            <person name="Foldi C."/>
            <person name="Dima B."/>
            <person name="Sanchez-Garcia M."/>
            <person name="Sanchez-Ramirez S."/>
            <person name="Szollosi G.J."/>
            <person name="Szarkandi J.G."/>
            <person name="Papp V."/>
            <person name="Albert L."/>
            <person name="Andreopoulos W."/>
            <person name="Angelini C."/>
            <person name="Antonin V."/>
            <person name="Barry K.W."/>
            <person name="Bougher N.L."/>
            <person name="Buchanan P."/>
            <person name="Buyck B."/>
            <person name="Bense V."/>
            <person name="Catcheside P."/>
            <person name="Chovatia M."/>
            <person name="Cooper J."/>
            <person name="Damon W."/>
            <person name="Desjardin D."/>
            <person name="Finy P."/>
            <person name="Geml J."/>
            <person name="Haridas S."/>
            <person name="Hughes K."/>
            <person name="Justo A."/>
            <person name="Karasinski D."/>
            <person name="Kautmanova I."/>
            <person name="Kiss B."/>
            <person name="Kocsube S."/>
            <person name="Kotiranta H."/>
            <person name="LaButti K.M."/>
            <person name="Lechner B.E."/>
            <person name="Liimatainen K."/>
            <person name="Lipzen A."/>
            <person name="Lukacs Z."/>
            <person name="Mihaltcheva S."/>
            <person name="Morgado L.N."/>
            <person name="Niskanen T."/>
            <person name="Noordeloos M.E."/>
            <person name="Ohm R.A."/>
            <person name="Ortiz-Santana B."/>
            <person name="Ovrebo C."/>
            <person name="Racz N."/>
            <person name="Riley R."/>
            <person name="Savchenko A."/>
            <person name="Shiryaev A."/>
            <person name="Soop K."/>
            <person name="Spirin V."/>
            <person name="Szebenyi C."/>
            <person name="Tomsovsky M."/>
            <person name="Tulloss R.E."/>
            <person name="Uehling J."/>
            <person name="Grigoriev I.V."/>
            <person name="Vagvolgyi C."/>
            <person name="Papp T."/>
            <person name="Martin F.M."/>
            <person name="Miettinen O."/>
            <person name="Hibbett D.S."/>
            <person name="Nagy L.G."/>
        </authorList>
    </citation>
    <scope>NUCLEOTIDE SEQUENCE [LARGE SCALE GENOMIC DNA]</scope>
    <source>
        <strain evidence="7 8">CBS 121175</strain>
    </source>
</reference>
<feature type="transmembrane region" description="Helical" evidence="6">
    <location>
        <begin position="128"/>
        <end position="148"/>
    </location>
</feature>
<dbReference type="InterPro" id="IPR036259">
    <property type="entry name" value="MFS_trans_sf"/>
</dbReference>
<dbReference type="PANTHER" id="PTHR23294">
    <property type="entry name" value="ET TRANSLATION PRODUCT-RELATED"/>
    <property type="match status" value="1"/>
</dbReference>
<feature type="compositionally biased region" description="Basic and acidic residues" evidence="5">
    <location>
        <begin position="1"/>
        <end position="12"/>
    </location>
</feature>
<evidence type="ECO:0000256" key="1">
    <source>
        <dbReference type="ARBA" id="ARBA00004141"/>
    </source>
</evidence>
<evidence type="ECO:0000313" key="8">
    <source>
        <dbReference type="Proteomes" id="UP000307440"/>
    </source>
</evidence>
<evidence type="ECO:0000256" key="5">
    <source>
        <dbReference type="SAM" id="MobiDB-lite"/>
    </source>
</evidence>
<feature type="transmembrane region" description="Helical" evidence="6">
    <location>
        <begin position="202"/>
        <end position="220"/>
    </location>
</feature>
<feature type="transmembrane region" description="Helical" evidence="6">
    <location>
        <begin position="372"/>
        <end position="391"/>
    </location>
</feature>
<sequence length="485" mass="52981">MADEKTASEKGVDNGNSDTGSQQAIYVRPKGLRGFYSHPRTQVAMVGLVCFMCPGLFNALNGLGAGGQVDSKTSATSNSILYGTFAVAAFFAGSINNKLGSRLTLLLGTSGYALYIGSYLTMNIHPTSGGFVIGAGAVLGICAGLLWTAQGSIMLSYPTEGQKGQYISIFWGIFNLGSVVGAAVSLGLNFQSSANSVGNGTYIAFLILTMIGVLIPLCMVDPHKIIRTDGTKVTTPRHPSWKVEIYGLWVAVKTDPLIIMLFPMFFASNWFYTWQFNAYNGALFDIKARSLNNLVYWIAQIVGSILMGLILDQKKFSRRFRAFTGWTVLFAVVWAVHIWAFFYQRQYSRPAEGTANTIARFSIGDPGYAPRIILYLFFGLVDAMWQITAYWIMGAMSNDPNKLAHFTGLYKSIQSTGAAAVWALDGATLPYMDMFLSTWILLVVGLGLALPMLYLRVKDQTDLEDEALARMDDSGKIVAVEEVKT</sequence>
<dbReference type="PANTHER" id="PTHR23294:SF59">
    <property type="entry name" value="UNC93-LIKE PROTEIN C922.05C"/>
    <property type="match status" value="1"/>
</dbReference>
<organism evidence="7 8">
    <name type="scientific">Coprinopsis marcescibilis</name>
    <name type="common">Agaric fungus</name>
    <name type="synonym">Psathyrella marcescibilis</name>
    <dbReference type="NCBI Taxonomy" id="230819"/>
    <lineage>
        <taxon>Eukaryota</taxon>
        <taxon>Fungi</taxon>
        <taxon>Dikarya</taxon>
        <taxon>Basidiomycota</taxon>
        <taxon>Agaricomycotina</taxon>
        <taxon>Agaricomycetes</taxon>
        <taxon>Agaricomycetidae</taxon>
        <taxon>Agaricales</taxon>
        <taxon>Agaricineae</taxon>
        <taxon>Psathyrellaceae</taxon>
        <taxon>Coprinopsis</taxon>
    </lineage>
</organism>
<feature type="transmembrane region" description="Helical" evidence="6">
    <location>
        <begin position="294"/>
        <end position="311"/>
    </location>
</feature>
<dbReference type="InterPro" id="IPR011701">
    <property type="entry name" value="MFS"/>
</dbReference>
<dbReference type="GO" id="GO:0016020">
    <property type="term" value="C:membrane"/>
    <property type="evidence" value="ECO:0007669"/>
    <property type="project" value="UniProtKB-SubCell"/>
</dbReference>
<feature type="transmembrane region" description="Helical" evidence="6">
    <location>
        <begin position="436"/>
        <end position="455"/>
    </location>
</feature>
<dbReference type="EMBL" id="ML210251">
    <property type="protein sequence ID" value="TFK22046.1"/>
    <property type="molecule type" value="Genomic_DNA"/>
</dbReference>
<dbReference type="Proteomes" id="UP000307440">
    <property type="component" value="Unassembled WGS sequence"/>
</dbReference>
<name>A0A5C3KP63_COPMA</name>
<feature type="transmembrane region" description="Helical" evidence="6">
    <location>
        <begin position="103"/>
        <end position="122"/>
    </location>
</feature>
<dbReference type="Gene3D" id="1.20.1250.20">
    <property type="entry name" value="MFS general substrate transporter like domains"/>
    <property type="match status" value="1"/>
</dbReference>
<protein>
    <submittedName>
        <fullName evidence="7">DUF895 domain membrane protein</fullName>
    </submittedName>
</protein>
<keyword evidence="4 6" id="KW-0472">Membrane</keyword>
<comment type="subcellular location">
    <subcellularLocation>
        <location evidence="1">Membrane</location>
        <topology evidence="1">Multi-pass membrane protein</topology>
    </subcellularLocation>
</comment>
<accession>A0A5C3KP63</accession>
<evidence type="ECO:0000313" key="7">
    <source>
        <dbReference type="EMBL" id="TFK22046.1"/>
    </source>
</evidence>
<dbReference type="AlphaFoldDB" id="A0A5C3KP63"/>
<dbReference type="STRING" id="230819.A0A5C3KP63"/>
<feature type="transmembrane region" description="Helical" evidence="6">
    <location>
        <begin position="43"/>
        <end position="60"/>
    </location>
</feature>
<gene>
    <name evidence="7" type="ORF">FA15DRAFT_596763</name>
</gene>
<keyword evidence="2 6" id="KW-0812">Transmembrane</keyword>
<dbReference type="OrthoDB" id="196103at2759"/>
<feature type="transmembrane region" description="Helical" evidence="6">
    <location>
        <begin position="80"/>
        <end position="96"/>
    </location>
</feature>
<keyword evidence="3 6" id="KW-1133">Transmembrane helix</keyword>
<feature type="transmembrane region" description="Helical" evidence="6">
    <location>
        <begin position="169"/>
        <end position="190"/>
    </location>
</feature>
<feature type="transmembrane region" description="Helical" evidence="6">
    <location>
        <begin position="257"/>
        <end position="274"/>
    </location>
</feature>
<feature type="transmembrane region" description="Helical" evidence="6">
    <location>
        <begin position="323"/>
        <end position="342"/>
    </location>
</feature>
<dbReference type="Pfam" id="PF07690">
    <property type="entry name" value="MFS_1"/>
    <property type="match status" value="1"/>
</dbReference>
<keyword evidence="8" id="KW-1185">Reference proteome</keyword>